<name>A0A232FCB2_9HYME</name>
<reference evidence="3 4" key="1">
    <citation type="journal article" date="2017" name="Curr. Biol.">
        <title>The Evolution of Venom by Co-option of Single-Copy Genes.</title>
        <authorList>
            <person name="Martinson E.O."/>
            <person name="Mrinalini"/>
            <person name="Kelkar Y.D."/>
            <person name="Chang C.H."/>
            <person name="Werren J.H."/>
        </authorList>
    </citation>
    <scope>NUCLEOTIDE SEQUENCE [LARGE SCALE GENOMIC DNA]</scope>
    <source>
        <strain evidence="3 4">Alberta</strain>
        <tissue evidence="3">Whole body</tissue>
    </source>
</reference>
<keyword evidence="2" id="KW-0732">Signal</keyword>
<evidence type="ECO:0000313" key="3">
    <source>
        <dbReference type="EMBL" id="OXU28130.1"/>
    </source>
</evidence>
<evidence type="ECO:0000313" key="4">
    <source>
        <dbReference type="Proteomes" id="UP000215335"/>
    </source>
</evidence>
<organism evidence="3 4">
    <name type="scientific">Trichomalopsis sarcophagae</name>
    <dbReference type="NCBI Taxonomy" id="543379"/>
    <lineage>
        <taxon>Eukaryota</taxon>
        <taxon>Metazoa</taxon>
        <taxon>Ecdysozoa</taxon>
        <taxon>Arthropoda</taxon>
        <taxon>Hexapoda</taxon>
        <taxon>Insecta</taxon>
        <taxon>Pterygota</taxon>
        <taxon>Neoptera</taxon>
        <taxon>Endopterygota</taxon>
        <taxon>Hymenoptera</taxon>
        <taxon>Apocrita</taxon>
        <taxon>Proctotrupomorpha</taxon>
        <taxon>Chalcidoidea</taxon>
        <taxon>Pteromalidae</taxon>
        <taxon>Pteromalinae</taxon>
        <taxon>Trichomalopsis</taxon>
    </lineage>
</organism>
<dbReference type="OrthoDB" id="5876363at2759"/>
<dbReference type="InterPro" id="IPR036005">
    <property type="entry name" value="Creatinase/aminopeptidase-like"/>
</dbReference>
<feature type="non-terminal residue" evidence="3">
    <location>
        <position position="141"/>
    </location>
</feature>
<dbReference type="STRING" id="543379.A0A232FCB2"/>
<dbReference type="Gene3D" id="1.10.10.10">
    <property type="entry name" value="Winged helix-like DNA-binding domain superfamily/Winged helix DNA-binding domain"/>
    <property type="match status" value="1"/>
</dbReference>
<comment type="caution">
    <text evidence="3">The sequence shown here is derived from an EMBL/GenBank/DDBJ whole genome shotgun (WGS) entry which is preliminary data.</text>
</comment>
<evidence type="ECO:0000256" key="1">
    <source>
        <dbReference type="ARBA" id="ARBA00007319"/>
    </source>
</evidence>
<dbReference type="EMBL" id="NNAY01000474">
    <property type="protein sequence ID" value="OXU28130.1"/>
    <property type="molecule type" value="Genomic_DNA"/>
</dbReference>
<accession>A0A232FCB2</accession>
<keyword evidence="4" id="KW-1185">Reference proteome</keyword>
<dbReference type="SUPFAM" id="SSF46785">
    <property type="entry name" value="Winged helix' DNA-binding domain"/>
    <property type="match status" value="1"/>
</dbReference>
<dbReference type="PANTHER" id="PTHR10804">
    <property type="entry name" value="PROTEASE FAMILY M24 METHIONYL AMINOPEPTIDASE, AMINOPEPTIDASE P"/>
    <property type="match status" value="1"/>
</dbReference>
<dbReference type="InterPro" id="IPR036390">
    <property type="entry name" value="WH_DNA-bd_sf"/>
</dbReference>
<comment type="similarity">
    <text evidence="1">Belongs to the peptidase M24 family.</text>
</comment>
<dbReference type="Proteomes" id="UP000215335">
    <property type="component" value="Unassembled WGS sequence"/>
</dbReference>
<dbReference type="FunFam" id="1.10.10.10:FF:000029">
    <property type="entry name" value="Proliferation-associated 2G4, a"/>
    <property type="match status" value="1"/>
</dbReference>
<gene>
    <name evidence="3" type="ORF">TSAR_008576</name>
</gene>
<feature type="signal peptide" evidence="2">
    <location>
        <begin position="1"/>
        <end position="20"/>
    </location>
</feature>
<feature type="chain" id="PRO_5013144676" evidence="2">
    <location>
        <begin position="21"/>
        <end position="141"/>
    </location>
</feature>
<protein>
    <submittedName>
        <fullName evidence="3">Uncharacterized protein</fullName>
    </submittedName>
</protein>
<dbReference type="AlphaFoldDB" id="A0A232FCB2"/>
<evidence type="ECO:0000256" key="2">
    <source>
        <dbReference type="SAM" id="SignalP"/>
    </source>
</evidence>
<dbReference type="InterPro" id="IPR036388">
    <property type="entry name" value="WH-like_DNA-bd_sf"/>
</dbReference>
<dbReference type="SUPFAM" id="SSF55920">
    <property type="entry name" value="Creatinase/aminopeptidase"/>
    <property type="match status" value="1"/>
</dbReference>
<dbReference type="Gene3D" id="3.90.230.10">
    <property type="entry name" value="Creatinase/methionine aminopeptidase superfamily"/>
    <property type="match status" value="1"/>
</dbReference>
<dbReference type="InterPro" id="IPR047113">
    <property type="entry name" value="PA2G4/ARX1"/>
</dbReference>
<proteinExistence type="inferred from homology"/>
<sequence length="141" mass="16314">MSHWLNVSLVYAMDVIVSTGEGIGKEQDTRVTIFKKTEETYQLKLKASRSFYSEVSHKHGLMPFNLRTFEDEKKAKMAVVECVNHRLIEPFQVLYEKQNEYVAQFKFTVLLMPSGPHKITGIPFDQDLYVSDYAVEDTTLK</sequence>
<dbReference type="PANTHER" id="PTHR10804:SF11">
    <property type="entry name" value="PROLIFERATION-ASSOCIATED PROTEIN 2G4"/>
    <property type="match status" value="1"/>
</dbReference>